<dbReference type="InterPro" id="IPR042174">
    <property type="entry name" value="RecF_2"/>
</dbReference>
<dbReference type="Gene3D" id="3.40.50.300">
    <property type="entry name" value="P-loop containing nucleotide triphosphate hydrolases"/>
    <property type="match status" value="1"/>
</dbReference>
<dbReference type="GO" id="GO:0003697">
    <property type="term" value="F:single-stranded DNA binding"/>
    <property type="evidence" value="ECO:0007669"/>
    <property type="project" value="UniProtKB-UniRule"/>
</dbReference>
<gene>
    <name evidence="9" type="primary">recF</name>
    <name evidence="12" type="ORF">FHS48_000502</name>
</gene>
<evidence type="ECO:0000313" key="13">
    <source>
        <dbReference type="Proteomes" id="UP000544872"/>
    </source>
</evidence>
<dbReference type="PANTHER" id="PTHR32182">
    <property type="entry name" value="DNA REPLICATION AND REPAIR PROTEIN RECF"/>
    <property type="match status" value="1"/>
</dbReference>
<dbReference type="GO" id="GO:0006260">
    <property type="term" value="P:DNA replication"/>
    <property type="evidence" value="ECO:0007669"/>
    <property type="project" value="UniProtKB-UniRule"/>
</dbReference>
<feature type="domain" description="AAA+ ATPase" evidence="11">
    <location>
        <begin position="37"/>
        <end position="382"/>
    </location>
</feature>
<dbReference type="HAMAP" id="MF_00365">
    <property type="entry name" value="RecF"/>
    <property type="match status" value="1"/>
</dbReference>
<keyword evidence="7 9" id="KW-0067">ATP-binding</keyword>
<dbReference type="InterPro" id="IPR001238">
    <property type="entry name" value="DNA-binding_RecF"/>
</dbReference>
<dbReference type="SMART" id="SM00382">
    <property type="entry name" value="AAA"/>
    <property type="match status" value="1"/>
</dbReference>
<dbReference type="Proteomes" id="UP000544872">
    <property type="component" value="Unassembled WGS sequence"/>
</dbReference>
<dbReference type="PANTHER" id="PTHR32182:SF0">
    <property type="entry name" value="DNA REPLICATION AND REPAIR PROTEIN RECF"/>
    <property type="match status" value="1"/>
</dbReference>
<dbReference type="AlphaFoldDB" id="A0A7W9ZCY5"/>
<dbReference type="InterPro" id="IPR003593">
    <property type="entry name" value="AAA+_ATPase"/>
</dbReference>
<sequence>MAVPPAPVSVPLLPPVGVTRLTMTDFRSYAQARLETDLRPVVLTGPNGSGKTNLLEAVSFLAPGRGLRRSRLHEVVRHGAPGGVQGAWAVAARVQTPSGEVAIGTGRDPGPSDRRIVHINGEAVRVQAELGAVVSAIWLTPAMDRLFVEASSGRRRFFDRLVFGLYPDHASRLSAYDGAWRQRNKLLKDGVRERAWFEGLEEAMAEHGVAVAAARRDVAARLSRALEQATGPFPSAEIGLDGFVERLLEDHTALEAEETYRRLLADHRPREAAGAPGEGPHRTDLVVHHHGKGLPAAQCSTGEQKAVLIAILLAQARVQALHRGMAPLLLLDEVAAHLDAQRRDALYDALCGLGAQAWLTGTDRSLFESFGARAQFFEVRDGGLH</sequence>
<dbReference type="GO" id="GO:0005737">
    <property type="term" value="C:cytoplasm"/>
    <property type="evidence" value="ECO:0007669"/>
    <property type="project" value="UniProtKB-SubCell"/>
</dbReference>
<dbReference type="InterPro" id="IPR018078">
    <property type="entry name" value="DNA-binding_RecF_CS"/>
</dbReference>
<keyword evidence="9 10" id="KW-0234">DNA repair</keyword>
<keyword evidence="13" id="KW-1185">Reference proteome</keyword>
<keyword evidence="5 9" id="KW-0235">DNA replication</keyword>
<feature type="binding site" evidence="9">
    <location>
        <begin position="45"/>
        <end position="52"/>
    </location>
    <ligand>
        <name>ATP</name>
        <dbReference type="ChEBI" id="CHEBI:30616"/>
    </ligand>
</feature>
<evidence type="ECO:0000256" key="9">
    <source>
        <dbReference type="HAMAP-Rule" id="MF_00365"/>
    </source>
</evidence>
<evidence type="ECO:0000256" key="1">
    <source>
        <dbReference type="ARBA" id="ARBA00004496"/>
    </source>
</evidence>
<evidence type="ECO:0000256" key="4">
    <source>
        <dbReference type="ARBA" id="ARBA00022490"/>
    </source>
</evidence>
<dbReference type="GO" id="GO:0006302">
    <property type="term" value="P:double-strand break repair"/>
    <property type="evidence" value="ECO:0007669"/>
    <property type="project" value="TreeGrafter"/>
</dbReference>
<evidence type="ECO:0000259" key="11">
    <source>
        <dbReference type="SMART" id="SM00382"/>
    </source>
</evidence>
<keyword evidence="8 9" id="KW-0238">DNA-binding</keyword>
<comment type="caution">
    <text evidence="12">The sequence shown here is derived from an EMBL/GenBank/DDBJ whole genome shotgun (WGS) entry which is preliminary data.</text>
</comment>
<keyword evidence="4 9" id="KW-0963">Cytoplasm</keyword>
<evidence type="ECO:0000256" key="6">
    <source>
        <dbReference type="ARBA" id="ARBA00022741"/>
    </source>
</evidence>
<keyword evidence="9 10" id="KW-0227">DNA damage</keyword>
<evidence type="ECO:0000256" key="7">
    <source>
        <dbReference type="ARBA" id="ARBA00022840"/>
    </source>
</evidence>
<comment type="similarity">
    <text evidence="2 9 10">Belongs to the RecF family.</text>
</comment>
<dbReference type="Pfam" id="PF02463">
    <property type="entry name" value="SMC_N"/>
    <property type="match status" value="1"/>
</dbReference>
<reference evidence="12 13" key="1">
    <citation type="submission" date="2020-08" db="EMBL/GenBank/DDBJ databases">
        <title>Genomic Encyclopedia of Type Strains, Phase IV (KMG-IV): sequencing the most valuable type-strain genomes for metagenomic binning, comparative biology and taxonomic classification.</title>
        <authorList>
            <person name="Goeker M."/>
        </authorList>
    </citation>
    <scope>NUCLEOTIDE SEQUENCE [LARGE SCALE GENOMIC DNA]</scope>
    <source>
        <strain evidence="12 13">DSM 11590</strain>
    </source>
</reference>
<evidence type="ECO:0000256" key="2">
    <source>
        <dbReference type="ARBA" id="ARBA00008016"/>
    </source>
</evidence>
<dbReference type="InterPro" id="IPR003395">
    <property type="entry name" value="RecF/RecN/SMC_N"/>
</dbReference>
<comment type="subcellular location">
    <subcellularLocation>
        <location evidence="1 9 10">Cytoplasm</location>
    </subcellularLocation>
</comment>
<accession>A0A7W9ZCY5</accession>
<keyword evidence="9 10" id="KW-0742">SOS response</keyword>
<protein>
    <recommendedName>
        <fullName evidence="3 9">DNA replication and repair protein RecF</fullName>
    </recommendedName>
</protein>
<evidence type="ECO:0000256" key="3">
    <source>
        <dbReference type="ARBA" id="ARBA00020170"/>
    </source>
</evidence>
<proteinExistence type="inferred from homology"/>
<evidence type="ECO:0000313" key="12">
    <source>
        <dbReference type="EMBL" id="MBB6209121.1"/>
    </source>
</evidence>
<dbReference type="GO" id="GO:0009432">
    <property type="term" value="P:SOS response"/>
    <property type="evidence" value="ECO:0007669"/>
    <property type="project" value="UniProtKB-UniRule"/>
</dbReference>
<dbReference type="GO" id="GO:0000731">
    <property type="term" value="P:DNA synthesis involved in DNA repair"/>
    <property type="evidence" value="ECO:0007669"/>
    <property type="project" value="TreeGrafter"/>
</dbReference>
<dbReference type="EMBL" id="JACIIX010000001">
    <property type="protein sequence ID" value="MBB6209121.1"/>
    <property type="molecule type" value="Genomic_DNA"/>
</dbReference>
<organism evidence="12 13">
    <name type="scientific">Novispirillum itersonii</name>
    <name type="common">Aquaspirillum itersonii</name>
    <dbReference type="NCBI Taxonomy" id="189"/>
    <lineage>
        <taxon>Bacteria</taxon>
        <taxon>Pseudomonadati</taxon>
        <taxon>Pseudomonadota</taxon>
        <taxon>Alphaproteobacteria</taxon>
        <taxon>Rhodospirillales</taxon>
        <taxon>Novispirillaceae</taxon>
        <taxon>Novispirillum</taxon>
    </lineage>
</organism>
<keyword evidence="6 9" id="KW-0547">Nucleotide-binding</keyword>
<dbReference type="NCBIfam" id="TIGR00611">
    <property type="entry name" value="recf"/>
    <property type="match status" value="1"/>
</dbReference>
<evidence type="ECO:0000256" key="8">
    <source>
        <dbReference type="ARBA" id="ARBA00023125"/>
    </source>
</evidence>
<evidence type="ECO:0000256" key="5">
    <source>
        <dbReference type="ARBA" id="ARBA00022705"/>
    </source>
</evidence>
<comment type="function">
    <text evidence="9 10">The RecF protein is involved in DNA metabolism; it is required for DNA replication and normal SOS inducibility. RecF binds preferentially to single-stranded, linear DNA. It also seems to bind ATP.</text>
</comment>
<dbReference type="InterPro" id="IPR027417">
    <property type="entry name" value="P-loop_NTPase"/>
</dbReference>
<evidence type="ECO:0000256" key="10">
    <source>
        <dbReference type="RuleBase" id="RU000578"/>
    </source>
</evidence>
<dbReference type="Gene3D" id="1.20.1050.90">
    <property type="entry name" value="RecF/RecN/SMC, N-terminal domain"/>
    <property type="match status" value="1"/>
</dbReference>
<name>A0A7W9ZCY5_NOVIT</name>
<dbReference type="GO" id="GO:0005524">
    <property type="term" value="F:ATP binding"/>
    <property type="evidence" value="ECO:0007669"/>
    <property type="project" value="UniProtKB-UniRule"/>
</dbReference>
<dbReference type="PROSITE" id="PS00617">
    <property type="entry name" value="RECF_1"/>
    <property type="match status" value="1"/>
</dbReference>
<dbReference type="PROSITE" id="PS00618">
    <property type="entry name" value="RECF_2"/>
    <property type="match status" value="1"/>
</dbReference>
<dbReference type="SUPFAM" id="SSF52540">
    <property type="entry name" value="P-loop containing nucleoside triphosphate hydrolases"/>
    <property type="match status" value="1"/>
</dbReference>